<evidence type="ECO:0000313" key="2">
    <source>
        <dbReference type="EMBL" id="KAK4105883.1"/>
    </source>
</evidence>
<organism evidence="2 3">
    <name type="scientific">Parathielavia hyrcaniae</name>
    <dbReference type="NCBI Taxonomy" id="113614"/>
    <lineage>
        <taxon>Eukaryota</taxon>
        <taxon>Fungi</taxon>
        <taxon>Dikarya</taxon>
        <taxon>Ascomycota</taxon>
        <taxon>Pezizomycotina</taxon>
        <taxon>Sordariomycetes</taxon>
        <taxon>Sordariomycetidae</taxon>
        <taxon>Sordariales</taxon>
        <taxon>Chaetomiaceae</taxon>
        <taxon>Parathielavia</taxon>
    </lineage>
</organism>
<reference evidence="2" key="1">
    <citation type="journal article" date="2023" name="Mol. Phylogenet. Evol.">
        <title>Genome-scale phylogeny and comparative genomics of the fungal order Sordariales.</title>
        <authorList>
            <person name="Hensen N."/>
            <person name="Bonometti L."/>
            <person name="Westerberg I."/>
            <person name="Brannstrom I.O."/>
            <person name="Guillou S."/>
            <person name="Cros-Aarteil S."/>
            <person name="Calhoun S."/>
            <person name="Haridas S."/>
            <person name="Kuo A."/>
            <person name="Mondo S."/>
            <person name="Pangilinan J."/>
            <person name="Riley R."/>
            <person name="LaButti K."/>
            <person name="Andreopoulos B."/>
            <person name="Lipzen A."/>
            <person name="Chen C."/>
            <person name="Yan M."/>
            <person name="Daum C."/>
            <person name="Ng V."/>
            <person name="Clum A."/>
            <person name="Steindorff A."/>
            <person name="Ohm R.A."/>
            <person name="Martin F."/>
            <person name="Silar P."/>
            <person name="Natvig D.O."/>
            <person name="Lalanne C."/>
            <person name="Gautier V."/>
            <person name="Ament-Velasquez S.L."/>
            <person name="Kruys A."/>
            <person name="Hutchinson M.I."/>
            <person name="Powell A.J."/>
            <person name="Barry K."/>
            <person name="Miller A.N."/>
            <person name="Grigoriev I.V."/>
            <person name="Debuchy R."/>
            <person name="Gladieux P."/>
            <person name="Hiltunen Thoren M."/>
            <person name="Johannesson H."/>
        </authorList>
    </citation>
    <scope>NUCLEOTIDE SEQUENCE</scope>
    <source>
        <strain evidence="2">CBS 757.83</strain>
    </source>
</reference>
<feature type="compositionally biased region" description="Basic and acidic residues" evidence="1">
    <location>
        <begin position="313"/>
        <end position="365"/>
    </location>
</feature>
<feature type="region of interest" description="Disordered" evidence="1">
    <location>
        <begin position="276"/>
        <end position="390"/>
    </location>
</feature>
<keyword evidence="3" id="KW-1185">Reference proteome</keyword>
<accession>A0AAN6T5V1</accession>
<feature type="compositionally biased region" description="Polar residues" evidence="1">
    <location>
        <begin position="159"/>
        <end position="173"/>
    </location>
</feature>
<proteinExistence type="predicted"/>
<reference evidence="2" key="2">
    <citation type="submission" date="2023-05" db="EMBL/GenBank/DDBJ databases">
        <authorList>
            <consortium name="Lawrence Berkeley National Laboratory"/>
            <person name="Steindorff A."/>
            <person name="Hensen N."/>
            <person name="Bonometti L."/>
            <person name="Westerberg I."/>
            <person name="Brannstrom I.O."/>
            <person name="Guillou S."/>
            <person name="Cros-Aarteil S."/>
            <person name="Calhoun S."/>
            <person name="Haridas S."/>
            <person name="Kuo A."/>
            <person name="Mondo S."/>
            <person name="Pangilinan J."/>
            <person name="Riley R."/>
            <person name="Labutti K."/>
            <person name="Andreopoulos B."/>
            <person name="Lipzen A."/>
            <person name="Chen C."/>
            <person name="Yanf M."/>
            <person name="Daum C."/>
            <person name="Ng V."/>
            <person name="Clum A."/>
            <person name="Ohm R."/>
            <person name="Martin F."/>
            <person name="Silar P."/>
            <person name="Natvig D."/>
            <person name="Lalanne C."/>
            <person name="Gautier V."/>
            <person name="Ament-Velasquez S.L."/>
            <person name="Kruys A."/>
            <person name="Hutchinson M.I."/>
            <person name="Powell A.J."/>
            <person name="Barry K."/>
            <person name="Miller A.N."/>
            <person name="Grigoriev I.V."/>
            <person name="Debuchy R."/>
            <person name="Gladieux P."/>
            <person name="Thoren M.H."/>
            <person name="Johannesson H."/>
        </authorList>
    </citation>
    <scope>NUCLEOTIDE SEQUENCE</scope>
    <source>
        <strain evidence="2">CBS 757.83</strain>
    </source>
</reference>
<feature type="region of interest" description="Disordered" evidence="1">
    <location>
        <begin position="89"/>
        <end position="174"/>
    </location>
</feature>
<evidence type="ECO:0000313" key="3">
    <source>
        <dbReference type="Proteomes" id="UP001305647"/>
    </source>
</evidence>
<feature type="compositionally biased region" description="Basic and acidic residues" evidence="1">
    <location>
        <begin position="116"/>
        <end position="126"/>
    </location>
</feature>
<dbReference type="EMBL" id="MU863625">
    <property type="protein sequence ID" value="KAK4105883.1"/>
    <property type="molecule type" value="Genomic_DNA"/>
</dbReference>
<evidence type="ECO:0000256" key="1">
    <source>
        <dbReference type="SAM" id="MobiDB-lite"/>
    </source>
</evidence>
<name>A0AAN6T5V1_9PEZI</name>
<dbReference type="Proteomes" id="UP001305647">
    <property type="component" value="Unassembled WGS sequence"/>
</dbReference>
<dbReference type="AlphaFoldDB" id="A0AAN6T5V1"/>
<feature type="compositionally biased region" description="Basic and acidic residues" evidence="1">
    <location>
        <begin position="284"/>
        <end position="294"/>
    </location>
</feature>
<gene>
    <name evidence="2" type="ORF">N658DRAFT_416174</name>
</gene>
<protein>
    <submittedName>
        <fullName evidence="2">Uncharacterized protein</fullName>
    </submittedName>
</protein>
<comment type="caution">
    <text evidence="2">The sequence shown here is derived from an EMBL/GenBank/DDBJ whole genome shotgun (WGS) entry which is preliminary data.</text>
</comment>
<feature type="compositionally biased region" description="Polar residues" evidence="1">
    <location>
        <begin position="370"/>
        <end position="383"/>
    </location>
</feature>
<sequence length="491" mass="54765">MAAVAPMDLVVRSDQASIPLRCIICPKKPNFSDLSHLLTHISSKSHLAYRFKVELKARDDRDALEQVRHYDTWCERYGINALLAERMAAKEQKKTGRKPRPPNTIKNEPNASAGHDLIKPDPDKYEPLPGPGHWSAATSLHQDAYHGHFDSPSYPTPNLKRSQSDQSAPSTPLNGKRVMYCRRWPSETEITADGASVTLDLGSETAEFDDDASKLKGVKYPGMGLFDSADMIQKRMRNQRKDDSVLKQMEETSSVIEPNEFVWTEDGEFQRVRDIYATPSVEGSPDRKFEDLKDRKPKRGRRSATTAPSGPGRTRESARITRQKAAQDRRGRRDNDAERSGAGDAYDIFRDPPKRSSDRSPEPRRRTALQPLNSNLSMLSTGQKPGKPVSYMPPRDTTFTSQPPVTNGHFYPHQHSLGAGSFNPLCVQARGGAGAYYNPYGYSNFGNETKPSTANFQAINAMNLSSMAFNSFGGPFASDLANERADHEFEL</sequence>